<evidence type="ECO:0000256" key="9">
    <source>
        <dbReference type="SAM" id="Phobius"/>
    </source>
</evidence>
<dbReference type="EMBL" id="JAFEUP010000008">
    <property type="protein sequence ID" value="MBM7063390.1"/>
    <property type="molecule type" value="Genomic_DNA"/>
</dbReference>
<evidence type="ECO:0000259" key="10">
    <source>
        <dbReference type="PROSITE" id="PS51201"/>
    </source>
</evidence>
<accession>A0ABS2IKY4</accession>
<reference evidence="11 12" key="1">
    <citation type="submission" date="2021-02" db="EMBL/GenBank/DDBJ databases">
        <authorList>
            <person name="Lee D.-H."/>
        </authorList>
    </citation>
    <scope>NUCLEOTIDE SEQUENCE [LARGE SCALE GENOMIC DNA]</scope>
    <source>
        <strain evidence="11 12">UL073</strain>
    </source>
</reference>
<dbReference type="InterPro" id="IPR036291">
    <property type="entry name" value="NAD(P)-bd_dom_sf"/>
</dbReference>
<dbReference type="PROSITE" id="PS51201">
    <property type="entry name" value="RCK_N"/>
    <property type="match status" value="1"/>
</dbReference>
<proteinExistence type="inferred from homology"/>
<evidence type="ECO:0000256" key="6">
    <source>
        <dbReference type="ARBA" id="ARBA00022989"/>
    </source>
</evidence>
<keyword evidence="8 9" id="KW-0472">Membrane</keyword>
<keyword evidence="6 9" id="KW-1133">Transmembrane helix</keyword>
<dbReference type="PANTHER" id="PTHR42751:SF1">
    <property type="entry name" value="CATION_PROTON ANTIPORTER YBAL-RELATED"/>
    <property type="match status" value="1"/>
</dbReference>
<keyword evidence="7" id="KW-0406">Ion transport</keyword>
<keyword evidence="4" id="KW-0050">Antiport</keyword>
<feature type="transmembrane region" description="Helical" evidence="9">
    <location>
        <begin position="33"/>
        <end position="51"/>
    </location>
</feature>
<feature type="transmembrane region" description="Helical" evidence="9">
    <location>
        <begin position="116"/>
        <end position="137"/>
    </location>
</feature>
<feature type="transmembrane region" description="Helical" evidence="9">
    <location>
        <begin position="6"/>
        <end position="26"/>
    </location>
</feature>
<dbReference type="InterPro" id="IPR006153">
    <property type="entry name" value="Cation/H_exchanger_TM"/>
</dbReference>
<evidence type="ECO:0000256" key="2">
    <source>
        <dbReference type="ARBA" id="ARBA00005551"/>
    </source>
</evidence>
<evidence type="ECO:0000256" key="8">
    <source>
        <dbReference type="ARBA" id="ARBA00023136"/>
    </source>
</evidence>
<dbReference type="PANTHER" id="PTHR42751">
    <property type="entry name" value="SODIUM/HYDROGEN EXCHANGER FAMILY/TRKA DOMAIN PROTEIN"/>
    <property type="match status" value="1"/>
</dbReference>
<keyword evidence="5 9" id="KW-0812">Transmembrane</keyword>
<dbReference type="InterPro" id="IPR003148">
    <property type="entry name" value="RCK_N"/>
</dbReference>
<feature type="transmembrane region" description="Helical" evidence="9">
    <location>
        <begin position="88"/>
        <end position="110"/>
    </location>
</feature>
<evidence type="ECO:0000256" key="3">
    <source>
        <dbReference type="ARBA" id="ARBA00022448"/>
    </source>
</evidence>
<evidence type="ECO:0000313" key="12">
    <source>
        <dbReference type="Proteomes" id="UP000717995"/>
    </source>
</evidence>
<protein>
    <submittedName>
        <fullName evidence="11">Kef family K(+) transporter</fullName>
    </submittedName>
</protein>
<dbReference type="RefSeq" id="WP_205350592.1">
    <property type="nucleotide sequence ID" value="NZ_JAFEUP010000008.1"/>
</dbReference>
<dbReference type="Proteomes" id="UP000717995">
    <property type="component" value="Unassembled WGS sequence"/>
</dbReference>
<evidence type="ECO:0000256" key="1">
    <source>
        <dbReference type="ARBA" id="ARBA00004141"/>
    </source>
</evidence>
<gene>
    <name evidence="11" type="ORF">JQX08_21940</name>
</gene>
<comment type="subcellular location">
    <subcellularLocation>
        <location evidence="1">Membrane</location>
        <topology evidence="1">Multi-pass membrane protein</topology>
    </subcellularLocation>
</comment>
<feature type="transmembrane region" description="Helical" evidence="9">
    <location>
        <begin position="228"/>
        <end position="258"/>
    </location>
</feature>
<dbReference type="NCBIfam" id="TIGR00932">
    <property type="entry name" value="2a37"/>
    <property type="match status" value="1"/>
</dbReference>
<keyword evidence="3" id="KW-0813">Transport</keyword>
<dbReference type="Pfam" id="PF02254">
    <property type="entry name" value="TrkA_N"/>
    <property type="match status" value="1"/>
</dbReference>
<dbReference type="Gene3D" id="1.20.1530.20">
    <property type="match status" value="1"/>
</dbReference>
<comment type="caution">
    <text evidence="11">The sequence shown here is derived from an EMBL/GenBank/DDBJ whole genome shotgun (WGS) entry which is preliminary data.</text>
</comment>
<dbReference type="NCBIfam" id="NF007950">
    <property type="entry name" value="PRK10669.1"/>
    <property type="match status" value="1"/>
</dbReference>
<evidence type="ECO:0000256" key="5">
    <source>
        <dbReference type="ARBA" id="ARBA00022692"/>
    </source>
</evidence>
<dbReference type="Gene3D" id="3.40.50.720">
    <property type="entry name" value="NAD(P)-binding Rossmann-like Domain"/>
    <property type="match status" value="1"/>
</dbReference>
<sequence>MPHHTPLIATIAVGFVLAYLLGAVATRLRLSPLVGYLLAGILVGPFTPGFVADKELSHEISEIGVMLLMFGVGLHFSLKDLMSVKNIAIPGALVQIAVATLLGMGLAWALDWSFGAGLVFGLALSVASTVVLLRALEERQLLDSRRGKIAIGWLIVEDLVMVVTLVLLPALAGVLGGEAQGGAEAGVLMPLLTTLGKVSLFIALMVLVGRRLLPWLLERTAGSGSRELFTLAVLAIAMGVAYFAAQVFGVSFALGAFFAGMMLNESEHNHRAAEDSQAVRDAFAVLFFVAVGMLFDPSILLKQPLAVFATFLIIVFGKSLAALAIVRAFGKPLSTALTISASLAQIGEFSFILVALGVSLGLMPEAGRDLVLAGAILSILVNPLCFSLIDRLQPWLDRRENTVPADAPPGSALEDDDLPLIHETGHAILIGHGRVGSRISRRLSEEGIPLVIIEDNRARAQELREEGFSVVLGNAASNHVLELAKVAEARWLLIAIPNALEAGQIALHARVANPALVIVARAHFDAEVEYLSEHAADLVVMGEREIARVMFARIGLDAQQPTLQPGSTAA</sequence>
<feature type="domain" description="RCK N-terminal" evidence="10">
    <location>
        <begin position="424"/>
        <end position="541"/>
    </location>
</feature>
<keyword evidence="12" id="KW-1185">Reference proteome</keyword>
<feature type="transmembrane region" description="Helical" evidence="9">
    <location>
        <begin position="63"/>
        <end position="81"/>
    </location>
</feature>
<evidence type="ECO:0000256" key="4">
    <source>
        <dbReference type="ARBA" id="ARBA00022449"/>
    </source>
</evidence>
<feature type="transmembrane region" description="Helical" evidence="9">
    <location>
        <begin position="370"/>
        <end position="389"/>
    </location>
</feature>
<feature type="transmembrane region" description="Helical" evidence="9">
    <location>
        <begin position="336"/>
        <end position="358"/>
    </location>
</feature>
<evidence type="ECO:0000256" key="7">
    <source>
        <dbReference type="ARBA" id="ARBA00023065"/>
    </source>
</evidence>
<feature type="transmembrane region" description="Helical" evidence="9">
    <location>
        <begin position="149"/>
        <end position="175"/>
    </location>
</feature>
<evidence type="ECO:0000313" key="11">
    <source>
        <dbReference type="EMBL" id="MBM7063390.1"/>
    </source>
</evidence>
<organism evidence="11 12">
    <name type="scientific">Zestomonas insulae</name>
    <dbReference type="NCBI Taxonomy" id="2809017"/>
    <lineage>
        <taxon>Bacteria</taxon>
        <taxon>Pseudomonadati</taxon>
        <taxon>Pseudomonadota</taxon>
        <taxon>Gammaproteobacteria</taxon>
        <taxon>Pseudomonadales</taxon>
        <taxon>Pseudomonadaceae</taxon>
        <taxon>Zestomonas</taxon>
    </lineage>
</organism>
<dbReference type="Pfam" id="PF00999">
    <property type="entry name" value="Na_H_Exchanger"/>
    <property type="match status" value="1"/>
</dbReference>
<dbReference type="InterPro" id="IPR038770">
    <property type="entry name" value="Na+/solute_symporter_sf"/>
</dbReference>
<comment type="similarity">
    <text evidence="2">Belongs to the monovalent cation:proton antiporter 2 (CPA2) transporter (TC 2.A.37) family.</text>
</comment>
<feature type="transmembrane region" description="Helical" evidence="9">
    <location>
        <begin position="307"/>
        <end position="330"/>
    </location>
</feature>
<feature type="transmembrane region" description="Helical" evidence="9">
    <location>
        <begin position="187"/>
        <end position="208"/>
    </location>
</feature>
<name>A0ABS2IKY4_9GAMM</name>
<dbReference type="SUPFAM" id="SSF51735">
    <property type="entry name" value="NAD(P)-binding Rossmann-fold domains"/>
    <property type="match status" value="1"/>
</dbReference>
<dbReference type="InterPro" id="IPR004771">
    <property type="entry name" value="K/H_exchanger"/>
</dbReference>